<dbReference type="SUPFAM" id="SSF55729">
    <property type="entry name" value="Acyl-CoA N-acyltransferases (Nat)"/>
    <property type="match status" value="1"/>
</dbReference>
<organism evidence="2 3">
    <name type="scientific">Corallincola spongiicola</name>
    <dbReference type="NCBI Taxonomy" id="2520508"/>
    <lineage>
        <taxon>Bacteria</taxon>
        <taxon>Pseudomonadati</taxon>
        <taxon>Pseudomonadota</taxon>
        <taxon>Gammaproteobacteria</taxon>
        <taxon>Alteromonadales</taxon>
        <taxon>Psychromonadaceae</taxon>
        <taxon>Corallincola</taxon>
    </lineage>
</organism>
<dbReference type="Pfam" id="PF00583">
    <property type="entry name" value="Acetyltransf_1"/>
    <property type="match status" value="1"/>
</dbReference>
<evidence type="ECO:0000313" key="3">
    <source>
        <dbReference type="Proteomes" id="UP000292544"/>
    </source>
</evidence>
<dbReference type="InterPro" id="IPR016181">
    <property type="entry name" value="Acyl_CoA_acyltransferase"/>
</dbReference>
<name>A0ABY1WKJ7_9GAMM</name>
<keyword evidence="3" id="KW-1185">Reference proteome</keyword>
<dbReference type="InterPro" id="IPR000182">
    <property type="entry name" value="GNAT_dom"/>
</dbReference>
<gene>
    <name evidence="2" type="ORF">EXY25_18580</name>
</gene>
<dbReference type="EMBL" id="SHLY01000011">
    <property type="protein sequence ID" value="TAA39586.1"/>
    <property type="molecule type" value="Genomic_DNA"/>
</dbReference>
<feature type="domain" description="N-acetyltransferase" evidence="1">
    <location>
        <begin position="88"/>
        <end position="236"/>
    </location>
</feature>
<evidence type="ECO:0000259" key="1">
    <source>
        <dbReference type="PROSITE" id="PS51186"/>
    </source>
</evidence>
<protein>
    <submittedName>
        <fullName evidence="2">GNAT family N-acetyltransferase</fullName>
    </submittedName>
</protein>
<accession>A0ABY1WKJ7</accession>
<evidence type="ECO:0000313" key="2">
    <source>
        <dbReference type="EMBL" id="TAA39586.1"/>
    </source>
</evidence>
<comment type="caution">
    <text evidence="2">The sequence shown here is derived from an EMBL/GenBank/DDBJ whole genome shotgun (WGS) entry which is preliminary data.</text>
</comment>
<dbReference type="CDD" id="cd04301">
    <property type="entry name" value="NAT_SF"/>
    <property type="match status" value="1"/>
</dbReference>
<sequence length="236" mass="27175">MSHPPLFAINSWESEFFSRPIYQITNEGESLEYLPKGGKLLCAKVRASDIDTIDYLHSEGFHFHKGDMDFFVSSRNLSAINKRVNNFLPITSASESDVDSMVNRVGFLYEDSRFSAPYFCRKERDKFYDKWIENAFSKQFDTDFLVCRDITGEVAGFITARKISNLDVRIGLLGVYPKYQGLGVAKNLILTLHDIFSPANLLVATQIENTNAINFYSKLDFKLRSTNYWFYRNDSI</sequence>
<dbReference type="PROSITE" id="PS51186">
    <property type="entry name" value="GNAT"/>
    <property type="match status" value="1"/>
</dbReference>
<reference evidence="3" key="1">
    <citation type="submission" date="2019-02" db="EMBL/GenBank/DDBJ databases">
        <title>Draft genome sequence of Muricauda sp. 176CP4-71.</title>
        <authorList>
            <person name="Park J.-S."/>
        </authorList>
    </citation>
    <scope>NUCLEOTIDE SEQUENCE [LARGE SCALE GENOMIC DNA]</scope>
    <source>
        <strain evidence="3">176GS2-150</strain>
    </source>
</reference>
<dbReference type="Proteomes" id="UP000292544">
    <property type="component" value="Unassembled WGS sequence"/>
</dbReference>
<proteinExistence type="predicted"/>
<dbReference type="RefSeq" id="WP_130567952.1">
    <property type="nucleotide sequence ID" value="NZ_SHLY01000011.1"/>
</dbReference>
<dbReference type="Gene3D" id="3.40.630.30">
    <property type="match status" value="1"/>
</dbReference>